<evidence type="ECO:0000256" key="8">
    <source>
        <dbReference type="ARBA" id="ARBA00022723"/>
    </source>
</evidence>
<dbReference type="PANTHER" id="PTHR11236:SF48">
    <property type="entry name" value="ISOCHORISMATE SYNTHASE MENF"/>
    <property type="match status" value="1"/>
</dbReference>
<comment type="function">
    <text evidence="13 15">Part of a heterotetrameric complex that catalyzes the two-step biosynthesis of anthranilate, an intermediate in the biosynthesis of L-tryptophan. In the first step, the glutamine-binding beta subunit (TrpG) of anthranilate synthase (AS) provides the glutamine amidotransferase activity which generates ammonia as a substrate that, along with chorismate, is used in the second step, catalyzed by the large alpha subunit of AS (TrpE) to produce anthranilate. In the absence of TrpG, TrpE can synthesize anthranilate directly from chorismate and high concentrations of ammonia.</text>
</comment>
<comment type="catalytic activity">
    <reaction evidence="14 15">
        <text>chorismate + L-glutamine = anthranilate + pyruvate + L-glutamate + H(+)</text>
        <dbReference type="Rhea" id="RHEA:21732"/>
        <dbReference type="ChEBI" id="CHEBI:15361"/>
        <dbReference type="ChEBI" id="CHEBI:15378"/>
        <dbReference type="ChEBI" id="CHEBI:16567"/>
        <dbReference type="ChEBI" id="CHEBI:29748"/>
        <dbReference type="ChEBI" id="CHEBI:29985"/>
        <dbReference type="ChEBI" id="CHEBI:58359"/>
        <dbReference type="EC" id="4.1.3.27"/>
    </reaction>
</comment>
<evidence type="ECO:0000256" key="5">
    <source>
        <dbReference type="ARBA" id="ARBA00012266"/>
    </source>
</evidence>
<dbReference type="InterPro" id="IPR015890">
    <property type="entry name" value="Chorismate_C"/>
</dbReference>
<evidence type="ECO:0000256" key="10">
    <source>
        <dbReference type="ARBA" id="ARBA00022842"/>
    </source>
</evidence>
<evidence type="ECO:0000256" key="4">
    <source>
        <dbReference type="ARBA" id="ARBA00011575"/>
    </source>
</evidence>
<dbReference type="Gene3D" id="3.60.120.10">
    <property type="entry name" value="Anthranilate synthase"/>
    <property type="match status" value="1"/>
</dbReference>
<name>A0A917G4Q1_9BACI</name>
<evidence type="ECO:0000256" key="7">
    <source>
        <dbReference type="ARBA" id="ARBA00022605"/>
    </source>
</evidence>
<comment type="caution">
    <text evidence="18">The sequence shown here is derived from an EMBL/GenBank/DDBJ whole genome shotgun (WGS) entry which is preliminary data.</text>
</comment>
<feature type="domain" description="Chorismate-utilising enzyme C-terminal" evidence="16">
    <location>
        <begin position="194"/>
        <end position="445"/>
    </location>
</feature>
<gene>
    <name evidence="15 18" type="primary">trpE</name>
    <name evidence="18" type="ORF">GCM10007425_16270</name>
</gene>
<keyword evidence="11 15" id="KW-0057">Aromatic amino acid biosynthesis</keyword>
<evidence type="ECO:0000256" key="1">
    <source>
        <dbReference type="ARBA" id="ARBA00001946"/>
    </source>
</evidence>
<dbReference type="PANTHER" id="PTHR11236">
    <property type="entry name" value="AMINOBENZOATE/ANTHRANILATE SYNTHASE"/>
    <property type="match status" value="1"/>
</dbReference>
<reference evidence="18" key="1">
    <citation type="journal article" date="2014" name="Int. J. Syst. Evol. Microbiol.">
        <title>Complete genome sequence of Corynebacterium casei LMG S-19264T (=DSM 44701T), isolated from a smear-ripened cheese.</title>
        <authorList>
            <consortium name="US DOE Joint Genome Institute (JGI-PGF)"/>
            <person name="Walter F."/>
            <person name="Albersmeier A."/>
            <person name="Kalinowski J."/>
            <person name="Ruckert C."/>
        </authorList>
    </citation>
    <scope>NUCLEOTIDE SEQUENCE</scope>
    <source>
        <strain evidence="18">CGMCC 1.15760</strain>
    </source>
</reference>
<keyword evidence="12 15" id="KW-0456">Lyase</keyword>
<keyword evidence="9 15" id="KW-0822">Tryptophan biosynthesis</keyword>
<keyword evidence="19" id="KW-1185">Reference proteome</keyword>
<evidence type="ECO:0000256" key="13">
    <source>
        <dbReference type="ARBA" id="ARBA00025634"/>
    </source>
</evidence>
<reference evidence="18" key="2">
    <citation type="submission" date="2020-09" db="EMBL/GenBank/DDBJ databases">
        <authorList>
            <person name="Sun Q."/>
            <person name="Zhou Y."/>
        </authorList>
    </citation>
    <scope>NUCLEOTIDE SEQUENCE</scope>
    <source>
        <strain evidence="18">CGMCC 1.15760</strain>
    </source>
</reference>
<dbReference type="NCBIfam" id="TIGR00564">
    <property type="entry name" value="trpE_most"/>
    <property type="match status" value="1"/>
</dbReference>
<keyword evidence="10 15" id="KW-0460">Magnesium</keyword>
<dbReference type="InterPro" id="IPR005801">
    <property type="entry name" value="ADC_synthase"/>
</dbReference>
<comment type="subunit">
    <text evidence="4 15">Heterotetramer consisting of two non-identical subunits: a beta subunit (TrpG) and a large alpha subunit (TrpE).</text>
</comment>
<evidence type="ECO:0000313" key="18">
    <source>
        <dbReference type="EMBL" id="GGG22554.1"/>
    </source>
</evidence>
<dbReference type="InterPro" id="IPR006805">
    <property type="entry name" value="Anth_synth_I_N"/>
</dbReference>
<dbReference type="Pfam" id="PF04715">
    <property type="entry name" value="Anth_synt_I_N"/>
    <property type="match status" value="1"/>
</dbReference>
<keyword evidence="7 15" id="KW-0028">Amino-acid biosynthesis</keyword>
<feature type="domain" description="Anthranilate synthase component I N-terminal" evidence="17">
    <location>
        <begin position="12"/>
        <end position="146"/>
    </location>
</feature>
<dbReference type="InterPro" id="IPR019999">
    <property type="entry name" value="Anth_synth_I-like"/>
</dbReference>
<dbReference type="InterPro" id="IPR005256">
    <property type="entry name" value="Anth_synth_I_PabB"/>
</dbReference>
<dbReference type="EMBL" id="BMJT01000004">
    <property type="protein sequence ID" value="GGG22554.1"/>
    <property type="molecule type" value="Genomic_DNA"/>
</dbReference>
<dbReference type="SUPFAM" id="SSF56322">
    <property type="entry name" value="ADC synthase"/>
    <property type="match status" value="1"/>
</dbReference>
<sequence length="454" mass="50813">MDYKMTTIAGDATTPIALYQSLQGRFKALFESSAKHEESGRYSFIAVDPLMELTGNHQVTVKKQRNGQTSHLNTNILQEVKALIPKANAPLPFSFFGGAIGYIGYEMIFNYEKIGERLPSASHIPDVHLFIYDQFIVFDHKKETITFVAIAFENEEETILQQRVDALIHQATQMTTIPSLHSTSLQFTPSMEANQFKALVRQAKQAILDGEVFQIVLSQKFTAPFEGDAFSLYRKLRTANPSPYMFYIDFEDYQLLGTSPESLVKVTGSMITTNPIAGTRPRGKNTVEDQHLARELLQDEKELAEHKMLIDLSRNDLGKISNIGSITIKKYANIEKYQHVMHIVSEVTGELPDDLHALDALMACLPAGTVTGAPKIRAMQLINELESEARNHYAGAVGYISFYAMDFALAIRTMLVKDHIATVQAGAGIVYDSDPQKEYEETLHKARALLEVIQ</sequence>
<dbReference type="PRINTS" id="PR00095">
    <property type="entry name" value="ANTSNTHASEI"/>
</dbReference>
<protein>
    <recommendedName>
        <fullName evidence="6 15">Anthranilate synthase component 1</fullName>
        <ecNumber evidence="5 15">4.1.3.27</ecNumber>
    </recommendedName>
</protein>
<keyword evidence="8 15" id="KW-0479">Metal-binding</keyword>
<comment type="similarity">
    <text evidence="3 15">Belongs to the anthranilate synthase component I family.</text>
</comment>
<organism evidence="18 19">
    <name type="scientific">Lysinibacillus alkalisoli</name>
    <dbReference type="NCBI Taxonomy" id="1911548"/>
    <lineage>
        <taxon>Bacteria</taxon>
        <taxon>Bacillati</taxon>
        <taxon>Bacillota</taxon>
        <taxon>Bacilli</taxon>
        <taxon>Bacillales</taxon>
        <taxon>Bacillaceae</taxon>
        <taxon>Lysinibacillus</taxon>
    </lineage>
</organism>
<evidence type="ECO:0000256" key="12">
    <source>
        <dbReference type="ARBA" id="ARBA00023239"/>
    </source>
</evidence>
<dbReference type="GO" id="GO:0000162">
    <property type="term" value="P:L-tryptophan biosynthetic process"/>
    <property type="evidence" value="ECO:0007669"/>
    <property type="project" value="UniProtKB-KW"/>
</dbReference>
<dbReference type="Proteomes" id="UP000616608">
    <property type="component" value="Unassembled WGS sequence"/>
</dbReference>
<dbReference type="RefSeq" id="WP_188614535.1">
    <property type="nucleotide sequence ID" value="NZ_BMJT01000004.1"/>
</dbReference>
<proteinExistence type="inferred from homology"/>
<evidence type="ECO:0000256" key="15">
    <source>
        <dbReference type="RuleBase" id="RU364045"/>
    </source>
</evidence>
<dbReference type="AlphaFoldDB" id="A0A917G4Q1"/>
<evidence type="ECO:0000313" key="19">
    <source>
        <dbReference type="Proteomes" id="UP000616608"/>
    </source>
</evidence>
<dbReference type="GO" id="GO:0046872">
    <property type="term" value="F:metal ion binding"/>
    <property type="evidence" value="ECO:0007669"/>
    <property type="project" value="UniProtKB-KW"/>
</dbReference>
<evidence type="ECO:0000256" key="9">
    <source>
        <dbReference type="ARBA" id="ARBA00022822"/>
    </source>
</evidence>
<comment type="cofactor">
    <cofactor evidence="1 15">
        <name>Mg(2+)</name>
        <dbReference type="ChEBI" id="CHEBI:18420"/>
    </cofactor>
</comment>
<dbReference type="GO" id="GO:0004049">
    <property type="term" value="F:anthranilate synthase activity"/>
    <property type="evidence" value="ECO:0007669"/>
    <property type="project" value="UniProtKB-EC"/>
</dbReference>
<evidence type="ECO:0000256" key="3">
    <source>
        <dbReference type="ARBA" id="ARBA00009562"/>
    </source>
</evidence>
<dbReference type="Pfam" id="PF00425">
    <property type="entry name" value="Chorismate_bind"/>
    <property type="match status" value="1"/>
</dbReference>
<evidence type="ECO:0000256" key="6">
    <source>
        <dbReference type="ARBA" id="ARBA00020653"/>
    </source>
</evidence>
<accession>A0A917G4Q1</accession>
<evidence type="ECO:0000259" key="16">
    <source>
        <dbReference type="Pfam" id="PF00425"/>
    </source>
</evidence>
<evidence type="ECO:0000256" key="11">
    <source>
        <dbReference type="ARBA" id="ARBA00023141"/>
    </source>
</evidence>
<evidence type="ECO:0000259" key="17">
    <source>
        <dbReference type="Pfam" id="PF04715"/>
    </source>
</evidence>
<comment type="pathway">
    <text evidence="2 15">Amino-acid biosynthesis; L-tryptophan biosynthesis; L-tryptophan from chorismate: step 1/5.</text>
</comment>
<dbReference type="EC" id="4.1.3.27" evidence="5 15"/>
<evidence type="ECO:0000256" key="2">
    <source>
        <dbReference type="ARBA" id="ARBA00004873"/>
    </source>
</evidence>
<evidence type="ECO:0000256" key="14">
    <source>
        <dbReference type="ARBA" id="ARBA00047683"/>
    </source>
</evidence>